<dbReference type="PANTHER" id="PTHR11469:SF1">
    <property type="entry name" value="GLUCOSE-6-PHOSPHATE ISOMERASE"/>
    <property type="match status" value="1"/>
</dbReference>
<dbReference type="AlphaFoldDB" id="A0A5B0E3G1"/>
<comment type="catalytic activity">
    <reaction evidence="6 7 8">
        <text>alpha-D-glucose 6-phosphate = beta-D-fructose 6-phosphate</text>
        <dbReference type="Rhea" id="RHEA:11816"/>
        <dbReference type="ChEBI" id="CHEBI:57634"/>
        <dbReference type="ChEBI" id="CHEBI:58225"/>
        <dbReference type="EC" id="5.3.1.9"/>
    </reaction>
</comment>
<comment type="pathway">
    <text evidence="1 7 8">Carbohydrate degradation; glycolysis; D-glyceraldehyde 3-phosphate and glycerone phosphate from D-glucose: step 2/4.</text>
</comment>
<feature type="active site" description="Proton donor" evidence="7">
    <location>
        <position position="343"/>
    </location>
</feature>
<dbReference type="UniPathway" id="UPA00138"/>
<evidence type="ECO:0000256" key="8">
    <source>
        <dbReference type="RuleBase" id="RU000612"/>
    </source>
</evidence>
<dbReference type="PRINTS" id="PR00662">
    <property type="entry name" value="G6PISOMERASE"/>
</dbReference>
<dbReference type="NCBIfam" id="NF001211">
    <property type="entry name" value="PRK00179.1"/>
    <property type="match status" value="1"/>
</dbReference>
<dbReference type="PROSITE" id="PS00765">
    <property type="entry name" value="P_GLUCOSE_ISOMERASE_1"/>
    <property type="match status" value="1"/>
</dbReference>
<proteinExistence type="inferred from homology"/>
<evidence type="ECO:0000256" key="6">
    <source>
        <dbReference type="ARBA" id="ARBA00029321"/>
    </source>
</evidence>
<evidence type="ECO:0000256" key="1">
    <source>
        <dbReference type="ARBA" id="ARBA00004926"/>
    </source>
</evidence>
<dbReference type="CDD" id="cd05015">
    <property type="entry name" value="SIS_PGI_1"/>
    <property type="match status" value="1"/>
</dbReference>
<comment type="function">
    <text evidence="7">Catalyzes the reversible isomerization of glucose-6-phosphate to fructose-6-phosphate.</text>
</comment>
<keyword evidence="3 7" id="KW-0312">Gluconeogenesis</keyword>
<dbReference type="Gene3D" id="1.10.1390.10">
    <property type="match status" value="1"/>
</dbReference>
<dbReference type="Pfam" id="PF00342">
    <property type="entry name" value="PGI"/>
    <property type="match status" value="1"/>
</dbReference>
<dbReference type="EC" id="5.3.1.9" evidence="7"/>
<dbReference type="OrthoDB" id="140919at2"/>
<evidence type="ECO:0000256" key="5">
    <source>
        <dbReference type="ARBA" id="ARBA00023235"/>
    </source>
</evidence>
<keyword evidence="7" id="KW-0963">Cytoplasm</keyword>
<keyword evidence="10" id="KW-1185">Reference proteome</keyword>
<feature type="active site" evidence="7">
    <location>
        <position position="374"/>
    </location>
</feature>
<accession>A0A5B0E3G1</accession>
<evidence type="ECO:0000256" key="2">
    <source>
        <dbReference type="ARBA" id="ARBA00006604"/>
    </source>
</evidence>
<dbReference type="GO" id="GO:0097367">
    <property type="term" value="F:carbohydrate derivative binding"/>
    <property type="evidence" value="ECO:0007669"/>
    <property type="project" value="InterPro"/>
</dbReference>
<dbReference type="PROSITE" id="PS00174">
    <property type="entry name" value="P_GLUCOSE_ISOMERASE_2"/>
    <property type="match status" value="1"/>
</dbReference>
<evidence type="ECO:0000313" key="10">
    <source>
        <dbReference type="Proteomes" id="UP000324738"/>
    </source>
</evidence>
<comment type="subcellular location">
    <subcellularLocation>
        <location evidence="7">Cytoplasm</location>
    </subcellularLocation>
</comment>
<dbReference type="InterPro" id="IPR001672">
    <property type="entry name" value="G6P_Isomerase"/>
</dbReference>
<organism evidence="9 10">
    <name type="scientific">Aureimonas fodinaquatilis</name>
    <dbReference type="NCBI Taxonomy" id="2565783"/>
    <lineage>
        <taxon>Bacteria</taxon>
        <taxon>Pseudomonadati</taxon>
        <taxon>Pseudomonadota</taxon>
        <taxon>Alphaproteobacteria</taxon>
        <taxon>Hyphomicrobiales</taxon>
        <taxon>Aurantimonadaceae</taxon>
        <taxon>Aureimonas</taxon>
    </lineage>
</organism>
<reference evidence="9 10" key="1">
    <citation type="submission" date="2019-08" db="EMBL/GenBank/DDBJ databases">
        <title>Aureimonas fodiniaquatilis sp. nov., isolated from a coal mine wastewater.</title>
        <authorList>
            <person name="Kim W."/>
        </authorList>
    </citation>
    <scope>NUCLEOTIDE SEQUENCE [LARGE SCALE GENOMIC DNA]</scope>
    <source>
        <strain evidence="9 10">CAU 1482</strain>
    </source>
</reference>
<evidence type="ECO:0000313" key="9">
    <source>
        <dbReference type="EMBL" id="KAA0972705.1"/>
    </source>
</evidence>
<sequence>MLDELTAMGQASRQTGIRALFDADAARFDHFSASTDTLTLDYSKTALSKDDLAALLSYARQTSLEQRRNAMFAGARINATEGRAVLHVALRGSVEDAYAVAGDNVSDEVESVLVAMSAFAQGIRNVQIAPARGGRFTDIVNIGIGGSDLGPVMATLALSPYHDGPRAHFVSNVDSADIADTLAKLDPATTLFIIASKTFTTIETMTNAATARRFIADTLGEDAVGAHFCAVSTALDKVAAFGIGADRTFGFWDWVGGRYSIWSAIGLPLMIAIGPENFREFLAGARAMDQHFRHAPLEENLPVLLGLVGWWHRVAQDYAARAIIPYDQRLARFPAYLQQLDMESNGKHVGLDGRRTPTVTGPLVWGEPGTNGQHAFFQLLHQGTNVIPVEFLLGALSHEPDLQPHQDLLIANCLAQSAALMRGRTLEEARQQLLAAGRSLEEAERIAPHREFSGNRPSLTILYRKLDPATLGQLIALYEHRVFVEAQLYGINAFDQWGVELGKELATQLLPVVTGKENTRGRDSSTAGLVHQITRLKG</sequence>
<comment type="caution">
    <text evidence="9">The sequence shown here is derived from an EMBL/GenBank/DDBJ whole genome shotgun (WGS) entry which is preliminary data.</text>
</comment>
<gene>
    <name evidence="7" type="primary">pgi</name>
    <name evidence="9" type="ORF">FPY71_03690</name>
</gene>
<dbReference type="InterPro" id="IPR023096">
    <property type="entry name" value="G6P_Isomerase_C"/>
</dbReference>
<dbReference type="PROSITE" id="PS51463">
    <property type="entry name" value="P_GLUCOSE_ISOMERASE_3"/>
    <property type="match status" value="1"/>
</dbReference>
<protein>
    <recommendedName>
        <fullName evidence="7">Glucose-6-phosphate isomerase</fullName>
        <shortName evidence="7">GPI</shortName>
        <ecNumber evidence="7">5.3.1.9</ecNumber>
    </recommendedName>
    <alternativeName>
        <fullName evidence="7">Phosphoglucose isomerase</fullName>
        <shortName evidence="7">PGI</shortName>
    </alternativeName>
    <alternativeName>
        <fullName evidence="7">Phosphohexose isomerase</fullName>
        <shortName evidence="7">PHI</shortName>
    </alternativeName>
</protein>
<keyword evidence="5 7" id="KW-0413">Isomerase</keyword>
<dbReference type="GO" id="GO:0051156">
    <property type="term" value="P:glucose 6-phosphate metabolic process"/>
    <property type="evidence" value="ECO:0007669"/>
    <property type="project" value="TreeGrafter"/>
</dbReference>
<comment type="similarity">
    <text evidence="2 7 8">Belongs to the GPI family.</text>
</comment>
<dbReference type="GO" id="GO:0005829">
    <property type="term" value="C:cytosol"/>
    <property type="evidence" value="ECO:0007669"/>
    <property type="project" value="TreeGrafter"/>
</dbReference>
<dbReference type="GO" id="GO:0006096">
    <property type="term" value="P:glycolytic process"/>
    <property type="evidence" value="ECO:0007669"/>
    <property type="project" value="UniProtKB-UniRule"/>
</dbReference>
<dbReference type="EMBL" id="VTWH01000001">
    <property type="protein sequence ID" value="KAA0972705.1"/>
    <property type="molecule type" value="Genomic_DNA"/>
</dbReference>
<dbReference type="GO" id="GO:0004347">
    <property type="term" value="F:glucose-6-phosphate isomerase activity"/>
    <property type="evidence" value="ECO:0007669"/>
    <property type="project" value="UniProtKB-UniRule"/>
</dbReference>
<comment type="pathway">
    <text evidence="7">Carbohydrate biosynthesis; gluconeogenesis.</text>
</comment>
<dbReference type="HAMAP" id="MF_00473">
    <property type="entry name" value="G6P_isomerase"/>
    <property type="match status" value="1"/>
</dbReference>
<dbReference type="InterPro" id="IPR046348">
    <property type="entry name" value="SIS_dom_sf"/>
</dbReference>
<dbReference type="InterPro" id="IPR018189">
    <property type="entry name" value="Phosphoglucose_isomerase_CS"/>
</dbReference>
<dbReference type="SUPFAM" id="SSF53697">
    <property type="entry name" value="SIS domain"/>
    <property type="match status" value="1"/>
</dbReference>
<dbReference type="RefSeq" id="WP_149298657.1">
    <property type="nucleotide sequence ID" value="NZ_VTWH01000001.1"/>
</dbReference>
<keyword evidence="4 7" id="KW-0324">Glycolysis</keyword>
<dbReference type="Proteomes" id="UP000324738">
    <property type="component" value="Unassembled WGS sequence"/>
</dbReference>
<name>A0A5B0E3G1_9HYPH</name>
<dbReference type="GO" id="GO:0006094">
    <property type="term" value="P:gluconeogenesis"/>
    <property type="evidence" value="ECO:0007669"/>
    <property type="project" value="UniProtKB-UniRule"/>
</dbReference>
<evidence type="ECO:0000256" key="4">
    <source>
        <dbReference type="ARBA" id="ARBA00023152"/>
    </source>
</evidence>
<dbReference type="GO" id="GO:0048029">
    <property type="term" value="F:monosaccharide binding"/>
    <property type="evidence" value="ECO:0007669"/>
    <property type="project" value="TreeGrafter"/>
</dbReference>
<dbReference type="Gene3D" id="3.40.50.10490">
    <property type="entry name" value="Glucose-6-phosphate isomerase like protein, domain 1"/>
    <property type="match status" value="2"/>
</dbReference>
<feature type="active site" evidence="7">
    <location>
        <position position="503"/>
    </location>
</feature>
<dbReference type="UniPathway" id="UPA00109">
    <property type="reaction ID" value="UER00181"/>
</dbReference>
<evidence type="ECO:0000256" key="7">
    <source>
        <dbReference type="HAMAP-Rule" id="MF_00473"/>
    </source>
</evidence>
<dbReference type="InterPro" id="IPR035476">
    <property type="entry name" value="SIS_PGI_1"/>
</dbReference>
<evidence type="ECO:0000256" key="3">
    <source>
        <dbReference type="ARBA" id="ARBA00022432"/>
    </source>
</evidence>
<dbReference type="CDD" id="cd05016">
    <property type="entry name" value="SIS_PGI_2"/>
    <property type="match status" value="1"/>
</dbReference>
<dbReference type="PANTHER" id="PTHR11469">
    <property type="entry name" value="GLUCOSE-6-PHOSPHATE ISOMERASE"/>
    <property type="match status" value="1"/>
</dbReference>
<dbReference type="InterPro" id="IPR035482">
    <property type="entry name" value="SIS_PGI_2"/>
</dbReference>